<keyword evidence="2" id="KW-0472">Membrane</keyword>
<keyword evidence="2" id="KW-0812">Transmembrane</keyword>
<sequence length="253" mass="26429">MTNQAIRSDILPEALAVALLDAGFDQVRTHARYKYLEAFVDRDATEQEQALTRSEVQEYLEATYPDLEFNSRTTGNTALRDLVEAGFLNCNDQMQTYRYYLVWSGADGSEGAQCGSTGETAMADRSDNDGPVSVSGQGTALRGTGTVASGEGDQTSAAASTGSATTDSAPTGWVPSVRNLSQSWVGAWATLFVLFAGGSGAFVTVLLARLAVPSPVVTGSAAIAWGLLSLALAAGIVLGVGSLRRLSVAGQIY</sequence>
<reference evidence="3 4" key="1">
    <citation type="submission" date="2017-06" db="EMBL/GenBank/DDBJ databases">
        <authorList>
            <person name="Kim H.J."/>
            <person name="Triplett B.A."/>
        </authorList>
    </citation>
    <scope>NUCLEOTIDE SEQUENCE [LARGE SCALE GENOMIC DNA]</scope>
    <source>
        <strain evidence="3 4">DSM 19316</strain>
    </source>
</reference>
<evidence type="ECO:0000313" key="3">
    <source>
        <dbReference type="EMBL" id="SNR80368.1"/>
    </source>
</evidence>
<feature type="compositionally biased region" description="Low complexity" evidence="1">
    <location>
        <begin position="155"/>
        <end position="171"/>
    </location>
</feature>
<dbReference type="AlphaFoldDB" id="A0A238ZBL2"/>
<evidence type="ECO:0000256" key="2">
    <source>
        <dbReference type="SAM" id="Phobius"/>
    </source>
</evidence>
<gene>
    <name evidence="3" type="ORF">SAMN06266787_1391</name>
</gene>
<evidence type="ECO:0000256" key="1">
    <source>
        <dbReference type="SAM" id="MobiDB-lite"/>
    </source>
</evidence>
<feature type="transmembrane region" description="Helical" evidence="2">
    <location>
        <begin position="185"/>
        <end position="210"/>
    </location>
</feature>
<feature type="transmembrane region" description="Helical" evidence="2">
    <location>
        <begin position="222"/>
        <end position="243"/>
    </location>
</feature>
<name>A0A238ZBL2_HALEZ</name>
<dbReference type="Proteomes" id="UP000198297">
    <property type="component" value="Unassembled WGS sequence"/>
</dbReference>
<proteinExistence type="predicted"/>
<protein>
    <submittedName>
        <fullName evidence="3">Uncharacterized protein</fullName>
    </submittedName>
</protein>
<keyword evidence="2" id="KW-1133">Transmembrane helix</keyword>
<feature type="region of interest" description="Disordered" evidence="1">
    <location>
        <begin position="113"/>
        <end position="171"/>
    </location>
</feature>
<accession>A0A238ZBL2</accession>
<evidence type="ECO:0000313" key="4">
    <source>
        <dbReference type="Proteomes" id="UP000198297"/>
    </source>
</evidence>
<organism evidence="3 4">
    <name type="scientific">Halorubrum ezzemoulense</name>
    <name type="common">Halorubrum chaoviator</name>
    <dbReference type="NCBI Taxonomy" id="337243"/>
    <lineage>
        <taxon>Archaea</taxon>
        <taxon>Methanobacteriati</taxon>
        <taxon>Methanobacteriota</taxon>
        <taxon>Stenosarchaea group</taxon>
        <taxon>Halobacteria</taxon>
        <taxon>Halobacteriales</taxon>
        <taxon>Haloferacaceae</taxon>
        <taxon>Halorubrum</taxon>
    </lineage>
</organism>
<dbReference type="EMBL" id="FZNK01000039">
    <property type="protein sequence ID" value="SNR80368.1"/>
    <property type="molecule type" value="Genomic_DNA"/>
</dbReference>